<name>A0ABQ6JZR7_9MICO</name>
<dbReference type="RefSeq" id="WP_284252797.1">
    <property type="nucleotide sequence ID" value="NZ_BAAAQO010000003.1"/>
</dbReference>
<protein>
    <submittedName>
        <fullName evidence="1">Uncharacterized protein</fullName>
    </submittedName>
</protein>
<dbReference type="Proteomes" id="UP001157034">
    <property type="component" value="Unassembled WGS sequence"/>
</dbReference>
<evidence type="ECO:0000313" key="2">
    <source>
        <dbReference type="Proteomes" id="UP001157034"/>
    </source>
</evidence>
<sequence>MLSEALARVVELQAALARIDAALDDAGMVWLATSVPGDSLDVAYTSGRERLEAMRAALQGELALVRMGAPL</sequence>
<evidence type="ECO:0000313" key="1">
    <source>
        <dbReference type="EMBL" id="GMA93821.1"/>
    </source>
</evidence>
<accession>A0ABQ6JZR7</accession>
<dbReference type="EMBL" id="BSVB01000001">
    <property type="protein sequence ID" value="GMA93821.1"/>
    <property type="molecule type" value="Genomic_DNA"/>
</dbReference>
<reference evidence="2" key="1">
    <citation type="journal article" date="2019" name="Int. J. Syst. Evol. Microbiol.">
        <title>The Global Catalogue of Microorganisms (GCM) 10K type strain sequencing project: providing services to taxonomists for standard genome sequencing and annotation.</title>
        <authorList>
            <consortium name="The Broad Institute Genomics Platform"/>
            <consortium name="The Broad Institute Genome Sequencing Center for Infectious Disease"/>
            <person name="Wu L."/>
            <person name="Ma J."/>
        </authorList>
    </citation>
    <scope>NUCLEOTIDE SEQUENCE [LARGE SCALE GENOMIC DNA]</scope>
    <source>
        <strain evidence="2">NBRC 108894</strain>
    </source>
</reference>
<keyword evidence="2" id="KW-1185">Reference proteome</keyword>
<proteinExistence type="predicted"/>
<organism evidence="1 2">
    <name type="scientific">Pseudolysinimonas kribbensis</name>
    <dbReference type="NCBI Taxonomy" id="433641"/>
    <lineage>
        <taxon>Bacteria</taxon>
        <taxon>Bacillati</taxon>
        <taxon>Actinomycetota</taxon>
        <taxon>Actinomycetes</taxon>
        <taxon>Micrococcales</taxon>
        <taxon>Microbacteriaceae</taxon>
        <taxon>Pseudolysinimonas</taxon>
    </lineage>
</organism>
<comment type="caution">
    <text evidence="1">The sequence shown here is derived from an EMBL/GenBank/DDBJ whole genome shotgun (WGS) entry which is preliminary data.</text>
</comment>
<gene>
    <name evidence="1" type="ORF">GCM10025881_06450</name>
</gene>